<gene>
    <name evidence="2" type="ORF">SAMN05444695_101426</name>
</gene>
<dbReference type="AlphaFoldDB" id="A0A1G8AH53"/>
<keyword evidence="3" id="KW-1185">Reference proteome</keyword>
<evidence type="ECO:0000259" key="1">
    <source>
        <dbReference type="Pfam" id="PF01636"/>
    </source>
</evidence>
<evidence type="ECO:0000313" key="2">
    <source>
        <dbReference type="EMBL" id="SDH20335.1"/>
    </source>
</evidence>
<dbReference type="SUPFAM" id="SSF56112">
    <property type="entry name" value="Protein kinase-like (PK-like)"/>
    <property type="match status" value="1"/>
</dbReference>
<sequence>MSVVPTIDGSLVRRLIAEQFPHWSQLEVRPVESDGWDNRSFRLSAELSARLPSAAPYAPQVAKEVRWLPVLADVVSLPIPEVVGVGVSGAGYPFPWTIRRWIDGTPLAGAPLTDRKTLAADLAGFLGKLQHADRAGPVPWAHSAGRGPLHQWDEQTRRALSSLRDRVDVGSALPVWQDALEAGAAQARSSVWFHGDVAPGTC</sequence>
<organism evidence="2 3">
    <name type="scientific">Rhodococcus triatomae</name>
    <dbReference type="NCBI Taxonomy" id="300028"/>
    <lineage>
        <taxon>Bacteria</taxon>
        <taxon>Bacillati</taxon>
        <taxon>Actinomycetota</taxon>
        <taxon>Actinomycetes</taxon>
        <taxon>Mycobacteriales</taxon>
        <taxon>Nocardiaceae</taxon>
        <taxon>Rhodococcus</taxon>
    </lineage>
</organism>
<dbReference type="InterPro" id="IPR002575">
    <property type="entry name" value="Aminoglycoside_PTrfase"/>
</dbReference>
<protein>
    <submittedName>
        <fullName evidence="2">Phosphotransferase enzyme family protein</fullName>
    </submittedName>
</protein>
<dbReference type="Gene3D" id="3.30.200.20">
    <property type="entry name" value="Phosphorylase Kinase, domain 1"/>
    <property type="match status" value="1"/>
</dbReference>
<dbReference type="GO" id="GO:0016740">
    <property type="term" value="F:transferase activity"/>
    <property type="evidence" value="ECO:0007669"/>
    <property type="project" value="UniProtKB-KW"/>
</dbReference>
<dbReference type="Pfam" id="PF01636">
    <property type="entry name" value="APH"/>
    <property type="match status" value="1"/>
</dbReference>
<dbReference type="PANTHER" id="PTHR21310">
    <property type="entry name" value="AMINOGLYCOSIDE PHOSPHOTRANSFERASE-RELATED-RELATED"/>
    <property type="match status" value="1"/>
</dbReference>
<dbReference type="Proteomes" id="UP000183263">
    <property type="component" value="Unassembled WGS sequence"/>
</dbReference>
<feature type="domain" description="Aminoglycoside phosphotransferase" evidence="1">
    <location>
        <begin position="33"/>
        <end position="200"/>
    </location>
</feature>
<keyword evidence="2" id="KW-0808">Transferase</keyword>
<reference evidence="2 3" key="1">
    <citation type="submission" date="2016-10" db="EMBL/GenBank/DDBJ databases">
        <authorList>
            <person name="de Groot N.N."/>
        </authorList>
    </citation>
    <scope>NUCLEOTIDE SEQUENCE [LARGE SCALE GENOMIC DNA]</scope>
    <source>
        <strain evidence="2 3">DSM 44892</strain>
    </source>
</reference>
<dbReference type="InterPro" id="IPR051678">
    <property type="entry name" value="AGP_Transferase"/>
</dbReference>
<accession>A0A1G8AH53</accession>
<proteinExistence type="predicted"/>
<dbReference type="EMBL" id="FNDN01000001">
    <property type="protein sequence ID" value="SDH20335.1"/>
    <property type="molecule type" value="Genomic_DNA"/>
</dbReference>
<name>A0A1G8AH53_9NOCA</name>
<dbReference type="InterPro" id="IPR011009">
    <property type="entry name" value="Kinase-like_dom_sf"/>
</dbReference>
<evidence type="ECO:0000313" key="3">
    <source>
        <dbReference type="Proteomes" id="UP000183263"/>
    </source>
</evidence>
<dbReference type="PANTHER" id="PTHR21310:SF42">
    <property type="entry name" value="BIFUNCTIONAL AAC_APH"/>
    <property type="match status" value="1"/>
</dbReference>